<evidence type="ECO:0000313" key="6">
    <source>
        <dbReference type="EMBL" id="MST50131.1"/>
    </source>
</evidence>
<dbReference type="Gene3D" id="3.40.50.300">
    <property type="entry name" value="P-loop containing nucleotide triphosphate hydrolases"/>
    <property type="match status" value="1"/>
</dbReference>
<reference evidence="6 7" key="1">
    <citation type="submission" date="2019-08" db="EMBL/GenBank/DDBJ databases">
        <title>In-depth cultivation of the pig gut microbiome towards novel bacterial diversity and tailored functional studies.</title>
        <authorList>
            <person name="Wylensek D."/>
            <person name="Hitch T.C.A."/>
            <person name="Clavel T."/>
        </authorList>
    </citation>
    <scope>NUCLEOTIDE SEQUENCE [LARGE SCALE GENOMIC DNA]</scope>
    <source>
        <strain evidence="6 7">RF-GAM-744-WT-7</strain>
    </source>
</reference>
<evidence type="ECO:0000313" key="7">
    <source>
        <dbReference type="Proteomes" id="UP000442535"/>
    </source>
</evidence>
<evidence type="ECO:0000259" key="5">
    <source>
        <dbReference type="PROSITE" id="PS50901"/>
    </source>
</evidence>
<dbReference type="SUPFAM" id="SSF52540">
    <property type="entry name" value="P-loop containing nucleoside triphosphate hydrolases"/>
    <property type="match status" value="1"/>
</dbReference>
<dbReference type="PANTHER" id="PTHR22683">
    <property type="entry name" value="SPORULATION PROTEIN RELATED"/>
    <property type="match status" value="1"/>
</dbReference>
<sequence length="1091" mass="120062">MENFLQPRAALESSRLWIVQSGPNRGQVLPVIPGIFGRLNGFDDPTMSRENLKLLRRGKTLRAVPLPNSAPVYRVWKTPFLRHKLRATRLWGRTKRQPSPVKDEPTARGIRLKPGRSLLLGQTRLRIANRPTDLRLNPPPAPRPGSKRWRWFMLLPLVFMLGLGAFIGWRILFIIGVLALIGLLWLIHRARSVPTAERIWLAGATPPRKTEKNPTALRVYSGNRWKRRILELPAGENLCLTGPGAAGFARWVVGQALLYGQGYLSPKNPEPWQAVKTENDKYKLEIRVLAPQDAPACSDHQVALVIAERPPSWAQRIMYLKAKRGRLGEAWFASLKMALEANPSELALAEPDPGESLPRVVGSDLLGEVTPEAITSRWNAPAVGLTTTLGLTGEGTPWVLDLVSEGPHALVAGTTGAGKSELLTTWLLGLALQYSPTDLRFILIDYKGGAAFGELERLPHVHGVLTDLQPRLTARALQSLQAFLKARETELARVCARDTDHYFHLTGKRLARVMIVVDEFRALAMDHPEVMENLIRLATHGRSLGLHLILATQKPGGIVNGQILANANLRIALRVRTGADSSDVLGDSRAAKLPAIPGRLYWEGLNEGLAQAAWCGSGSWATETVGIIKEAWGGFQEIFPTATTSKLPEIWLPELPDSRTAPPGAFALTDWPQLGSQQWREPQGLFGIFGNPGTGRTTSLLTLAVGEAIQAHQLVIVSPTPQHFANLVAADPRERVVFSPEDLWQLDRLAVLATEGNLEGVAVLLDRADLVADAFERISPGQGNKRLEGFLSGAGAGGYRVAFSAPLSVGRSSWGTLASERFVLMPRDTVDLHTGGIEAVGTRVRLAEVLPSTVAPGRGVWQFDGTCVEAQVGLPSSARAVTSSSPLERRGLSQLLAELPRDLGPADIPQFENAVTLGWASERNDWATFSPQRYWQVEDAAILRGLVSQLKREYRRLGYVIQDVESYEVEQNKGKTLLVVSNSEHNQSNLRNFWESFEKMLNFDVTILELVSPGTFSKNLTKLPPRFAISRTNILALSKSAEVRHRLASSFQTDPETLRKLQVTTNFPAIFSDEKGLSPLLFPKSNVRHLT</sequence>
<feature type="transmembrane region" description="Helical" evidence="4">
    <location>
        <begin position="153"/>
        <end position="186"/>
    </location>
</feature>
<evidence type="ECO:0000256" key="1">
    <source>
        <dbReference type="ARBA" id="ARBA00022741"/>
    </source>
</evidence>
<keyword evidence="4" id="KW-0472">Membrane</keyword>
<keyword evidence="1 3" id="KW-0547">Nucleotide-binding</keyword>
<keyword evidence="2 3" id="KW-0067">ATP-binding</keyword>
<dbReference type="GO" id="GO:0005524">
    <property type="term" value="F:ATP binding"/>
    <property type="evidence" value="ECO:0007669"/>
    <property type="project" value="UniProtKB-UniRule"/>
</dbReference>
<protein>
    <submittedName>
        <fullName evidence="6">Cell division protein FtsK</fullName>
    </submittedName>
</protein>
<dbReference type="EMBL" id="VUMY01000013">
    <property type="protein sequence ID" value="MST50131.1"/>
    <property type="molecule type" value="Genomic_DNA"/>
</dbReference>
<comment type="caution">
    <text evidence="6">The sequence shown here is derived from an EMBL/GenBank/DDBJ whole genome shotgun (WGS) entry which is preliminary data.</text>
</comment>
<dbReference type="PROSITE" id="PS50901">
    <property type="entry name" value="FTSK"/>
    <property type="match status" value="1"/>
</dbReference>
<keyword evidence="4" id="KW-1133">Transmembrane helix</keyword>
<keyword evidence="6" id="KW-0131">Cell cycle</keyword>
<keyword evidence="6" id="KW-0132">Cell division</keyword>
<feature type="binding site" evidence="3">
    <location>
        <begin position="413"/>
        <end position="420"/>
    </location>
    <ligand>
        <name>ATP</name>
        <dbReference type="ChEBI" id="CHEBI:30616"/>
    </ligand>
</feature>
<dbReference type="PANTHER" id="PTHR22683:SF1">
    <property type="entry name" value="TYPE VII SECRETION SYSTEM PROTEIN ESSC"/>
    <property type="match status" value="1"/>
</dbReference>
<evidence type="ECO:0000256" key="2">
    <source>
        <dbReference type="ARBA" id="ARBA00022840"/>
    </source>
</evidence>
<keyword evidence="4" id="KW-0812">Transmembrane</keyword>
<dbReference type="InterPro" id="IPR003593">
    <property type="entry name" value="AAA+_ATPase"/>
</dbReference>
<gene>
    <name evidence="6" type="ORF">FYJ63_07770</name>
</gene>
<dbReference type="SMART" id="SM00382">
    <property type="entry name" value="AAA"/>
    <property type="match status" value="2"/>
</dbReference>
<dbReference type="InterPro" id="IPR050206">
    <property type="entry name" value="FtsK/SpoIIIE/SftA"/>
</dbReference>
<feature type="domain" description="FtsK" evidence="5">
    <location>
        <begin position="395"/>
        <end position="582"/>
    </location>
</feature>
<proteinExistence type="predicted"/>
<name>A0A7K0K3S3_9ACTO</name>
<dbReference type="InterPro" id="IPR027417">
    <property type="entry name" value="P-loop_NTPase"/>
</dbReference>
<evidence type="ECO:0000256" key="4">
    <source>
        <dbReference type="SAM" id="Phobius"/>
    </source>
</evidence>
<evidence type="ECO:0000256" key="3">
    <source>
        <dbReference type="PROSITE-ProRule" id="PRU00289"/>
    </source>
</evidence>
<dbReference type="GO" id="GO:0051301">
    <property type="term" value="P:cell division"/>
    <property type="evidence" value="ECO:0007669"/>
    <property type="project" value="UniProtKB-KW"/>
</dbReference>
<dbReference type="Pfam" id="PF01580">
    <property type="entry name" value="FtsK_SpoIIIE"/>
    <property type="match status" value="1"/>
</dbReference>
<dbReference type="InterPro" id="IPR002543">
    <property type="entry name" value="FtsK_dom"/>
</dbReference>
<dbReference type="GO" id="GO:0003677">
    <property type="term" value="F:DNA binding"/>
    <property type="evidence" value="ECO:0007669"/>
    <property type="project" value="InterPro"/>
</dbReference>
<accession>A0A7K0K3S3</accession>
<keyword evidence="7" id="KW-1185">Reference proteome</keyword>
<dbReference type="CDD" id="cd01127">
    <property type="entry name" value="TrwB_TraG_TraD_VirD4"/>
    <property type="match status" value="1"/>
</dbReference>
<organism evidence="6 7">
    <name type="scientific">Mobiluncus porci</name>
    <dbReference type="NCBI Taxonomy" id="2652278"/>
    <lineage>
        <taxon>Bacteria</taxon>
        <taxon>Bacillati</taxon>
        <taxon>Actinomycetota</taxon>
        <taxon>Actinomycetes</taxon>
        <taxon>Actinomycetales</taxon>
        <taxon>Actinomycetaceae</taxon>
        <taxon>Mobiluncus</taxon>
    </lineage>
</organism>
<dbReference type="Proteomes" id="UP000442535">
    <property type="component" value="Unassembled WGS sequence"/>
</dbReference>
<dbReference type="AlphaFoldDB" id="A0A7K0K3S3"/>